<evidence type="ECO:0000313" key="2">
    <source>
        <dbReference type="EMBL" id="AOR23549.1"/>
    </source>
</evidence>
<keyword evidence="1" id="KW-0812">Transmembrane</keyword>
<protein>
    <submittedName>
        <fullName evidence="2">Uncharacterized protein</fullName>
    </submittedName>
</protein>
<accession>A0A1D7XKC7</accession>
<proteinExistence type="predicted"/>
<organism evidence="2 3">
    <name type="scientific">Clostridium taeniosporum</name>
    <dbReference type="NCBI Taxonomy" id="394958"/>
    <lineage>
        <taxon>Bacteria</taxon>
        <taxon>Bacillati</taxon>
        <taxon>Bacillota</taxon>
        <taxon>Clostridia</taxon>
        <taxon>Eubacteriales</taxon>
        <taxon>Clostridiaceae</taxon>
        <taxon>Clostridium</taxon>
    </lineage>
</organism>
<gene>
    <name evidence="2" type="ORF">BGI42_07290</name>
</gene>
<evidence type="ECO:0000256" key="1">
    <source>
        <dbReference type="SAM" id="Phobius"/>
    </source>
</evidence>
<dbReference type="Proteomes" id="UP000094652">
    <property type="component" value="Chromosome"/>
</dbReference>
<name>A0A1D7XKC7_9CLOT</name>
<dbReference type="AlphaFoldDB" id="A0A1D7XKC7"/>
<sequence length="88" mass="9925">MDRKCFIGFMGIVFGSLLLSLELYGLKFIQFIDLKVNGSCYTNECEYIGTGTISIAFIITIGIIIYSIKLIIKAKNKSNDKNNKNENF</sequence>
<feature type="transmembrane region" description="Helical" evidence="1">
    <location>
        <begin position="7"/>
        <end position="27"/>
    </location>
</feature>
<dbReference type="KEGG" id="ctae:BGI42_07290"/>
<feature type="transmembrane region" description="Helical" evidence="1">
    <location>
        <begin position="47"/>
        <end position="68"/>
    </location>
</feature>
<dbReference type="RefSeq" id="WP_069679700.1">
    <property type="nucleotide sequence ID" value="NZ_CP017253.2"/>
</dbReference>
<dbReference type="EMBL" id="CP017253">
    <property type="protein sequence ID" value="AOR23549.1"/>
    <property type="molecule type" value="Genomic_DNA"/>
</dbReference>
<evidence type="ECO:0000313" key="3">
    <source>
        <dbReference type="Proteomes" id="UP000094652"/>
    </source>
</evidence>
<keyword evidence="1" id="KW-1133">Transmembrane helix</keyword>
<dbReference type="STRING" id="394958.BGI42_07290"/>
<reference evidence="3" key="1">
    <citation type="submission" date="2016-09" db="EMBL/GenBank/DDBJ databases">
        <title>Genomics of Clostridium taeniosporum, an organism which forms endospores with ribbon-like appendages.</title>
        <authorList>
            <person name="Walker J.R."/>
        </authorList>
    </citation>
    <scope>NUCLEOTIDE SEQUENCE [LARGE SCALE GENOMIC DNA]</scope>
    <source>
        <strain evidence="3">1/k</strain>
    </source>
</reference>
<keyword evidence="1" id="KW-0472">Membrane</keyword>
<keyword evidence="3" id="KW-1185">Reference proteome</keyword>